<name>A0A495W592_9PSEU</name>
<evidence type="ECO:0000256" key="1">
    <source>
        <dbReference type="SAM" id="MobiDB-lite"/>
    </source>
</evidence>
<sequence length="138" mass="14850">MSTHYDDPDRTPPRGIPVTPGRRRRPADVAAWNAAEAQHRRARSVDPRADDTVVHRPVDVGGDRAATGGGGWSVAPAVIGGDQPEATEPPPQSSSQSSQPPPSSRSSGRAERSPDEPRPAGRSFFAKLFGRDRRRDEP</sequence>
<gene>
    <name evidence="2" type="ORF">C8E97_5574</name>
</gene>
<keyword evidence="3" id="KW-1185">Reference proteome</keyword>
<feature type="compositionally biased region" description="Basic and acidic residues" evidence="1">
    <location>
        <begin position="1"/>
        <end position="12"/>
    </location>
</feature>
<proteinExistence type="predicted"/>
<organism evidence="2 3">
    <name type="scientific">Saccharothrix australiensis</name>
    <dbReference type="NCBI Taxonomy" id="2072"/>
    <lineage>
        <taxon>Bacteria</taxon>
        <taxon>Bacillati</taxon>
        <taxon>Actinomycetota</taxon>
        <taxon>Actinomycetes</taxon>
        <taxon>Pseudonocardiales</taxon>
        <taxon>Pseudonocardiaceae</taxon>
        <taxon>Saccharothrix</taxon>
    </lineage>
</organism>
<accession>A0A495W592</accession>
<evidence type="ECO:0000313" key="2">
    <source>
        <dbReference type="EMBL" id="RKT56861.1"/>
    </source>
</evidence>
<dbReference type="AlphaFoldDB" id="A0A495W592"/>
<feature type="compositionally biased region" description="Basic and acidic residues" evidence="1">
    <location>
        <begin position="37"/>
        <end position="62"/>
    </location>
</feature>
<evidence type="ECO:0000313" key="3">
    <source>
        <dbReference type="Proteomes" id="UP000282084"/>
    </source>
</evidence>
<feature type="compositionally biased region" description="Basic and acidic residues" evidence="1">
    <location>
        <begin position="108"/>
        <end position="119"/>
    </location>
</feature>
<feature type="region of interest" description="Disordered" evidence="1">
    <location>
        <begin position="1"/>
        <end position="138"/>
    </location>
</feature>
<dbReference type="RefSeq" id="WP_147455257.1">
    <property type="nucleotide sequence ID" value="NZ_RBXO01000001.1"/>
</dbReference>
<protein>
    <submittedName>
        <fullName evidence="2">Uncharacterized protein</fullName>
    </submittedName>
</protein>
<dbReference type="Proteomes" id="UP000282084">
    <property type="component" value="Unassembled WGS sequence"/>
</dbReference>
<dbReference type="EMBL" id="RBXO01000001">
    <property type="protein sequence ID" value="RKT56861.1"/>
    <property type="molecule type" value="Genomic_DNA"/>
</dbReference>
<feature type="compositionally biased region" description="Basic and acidic residues" evidence="1">
    <location>
        <begin position="129"/>
        <end position="138"/>
    </location>
</feature>
<reference evidence="2 3" key="1">
    <citation type="submission" date="2018-10" db="EMBL/GenBank/DDBJ databases">
        <title>Sequencing the genomes of 1000 actinobacteria strains.</title>
        <authorList>
            <person name="Klenk H.-P."/>
        </authorList>
    </citation>
    <scope>NUCLEOTIDE SEQUENCE [LARGE SCALE GENOMIC DNA]</scope>
    <source>
        <strain evidence="2 3">DSM 43800</strain>
    </source>
</reference>
<comment type="caution">
    <text evidence="2">The sequence shown here is derived from an EMBL/GenBank/DDBJ whole genome shotgun (WGS) entry which is preliminary data.</text>
</comment>